<keyword evidence="2" id="KW-1185">Reference proteome</keyword>
<comment type="caution">
    <text evidence="1">The sequence shown here is derived from an EMBL/GenBank/DDBJ whole genome shotgun (WGS) entry which is preliminary data.</text>
</comment>
<dbReference type="AlphaFoldDB" id="A0A8X6UWG0"/>
<protein>
    <submittedName>
        <fullName evidence="1">Uncharacterized protein</fullName>
    </submittedName>
</protein>
<accession>A0A8X6UWG0</accession>
<gene>
    <name evidence="1" type="primary">AVEN_257432_1</name>
    <name evidence="1" type="ORF">NPIL_126961</name>
</gene>
<name>A0A8X6UWG0_NEPPI</name>
<dbReference type="Proteomes" id="UP000887013">
    <property type="component" value="Unassembled WGS sequence"/>
</dbReference>
<evidence type="ECO:0000313" key="2">
    <source>
        <dbReference type="Proteomes" id="UP000887013"/>
    </source>
</evidence>
<sequence length="105" mass="11782">MQTVLNYITSSSCQITNENDIHCVICSYLQKQKLVEIYTPTSKLLLDINIIESSGMALAPDISEIKELFTEVCSGKISIHKLPGSKHLSTEEDKEPLFKVLQKII</sequence>
<organism evidence="1 2">
    <name type="scientific">Nephila pilipes</name>
    <name type="common">Giant wood spider</name>
    <name type="synonym">Nephila maculata</name>
    <dbReference type="NCBI Taxonomy" id="299642"/>
    <lineage>
        <taxon>Eukaryota</taxon>
        <taxon>Metazoa</taxon>
        <taxon>Ecdysozoa</taxon>
        <taxon>Arthropoda</taxon>
        <taxon>Chelicerata</taxon>
        <taxon>Arachnida</taxon>
        <taxon>Araneae</taxon>
        <taxon>Araneomorphae</taxon>
        <taxon>Entelegynae</taxon>
        <taxon>Araneoidea</taxon>
        <taxon>Nephilidae</taxon>
        <taxon>Nephila</taxon>
    </lineage>
</organism>
<dbReference type="EMBL" id="BMAW01038780">
    <property type="protein sequence ID" value="GFU53358.1"/>
    <property type="molecule type" value="Genomic_DNA"/>
</dbReference>
<dbReference type="OrthoDB" id="6450618at2759"/>
<reference evidence="1" key="1">
    <citation type="submission" date="2020-08" db="EMBL/GenBank/DDBJ databases">
        <title>Multicomponent nature underlies the extraordinary mechanical properties of spider dragline silk.</title>
        <authorList>
            <person name="Kono N."/>
            <person name="Nakamura H."/>
            <person name="Mori M."/>
            <person name="Yoshida Y."/>
            <person name="Ohtoshi R."/>
            <person name="Malay A.D."/>
            <person name="Moran D.A.P."/>
            <person name="Tomita M."/>
            <person name="Numata K."/>
            <person name="Arakawa K."/>
        </authorList>
    </citation>
    <scope>NUCLEOTIDE SEQUENCE</scope>
</reference>
<evidence type="ECO:0000313" key="1">
    <source>
        <dbReference type="EMBL" id="GFU53358.1"/>
    </source>
</evidence>
<proteinExistence type="predicted"/>